<dbReference type="Proteomes" id="UP001432322">
    <property type="component" value="Unassembled WGS sequence"/>
</dbReference>
<sequence>ADRFLMSNIYKRVLPYLKDHSLPEESLEHGLIVADRVPNNQEILPGLARLTNLERRGEENEREKKKWLLEKKKIKSELENEKKKKPDYVKMKKLIESDGKNIAGFHLICYDSTCKTVEHEDYFRHAFQKS</sequence>
<proteinExistence type="predicted"/>
<comment type="caution">
    <text evidence="2">The sequence shown here is derived from an EMBL/GenBank/DDBJ whole genome shotgun (WGS) entry which is preliminary data.</text>
</comment>
<reference evidence="2" key="1">
    <citation type="submission" date="2023-10" db="EMBL/GenBank/DDBJ databases">
        <title>Genome assembly of Pristionchus species.</title>
        <authorList>
            <person name="Yoshida K."/>
            <person name="Sommer R.J."/>
        </authorList>
    </citation>
    <scope>NUCLEOTIDE SEQUENCE</scope>
    <source>
        <strain evidence="2">RS5133</strain>
    </source>
</reference>
<evidence type="ECO:0000313" key="3">
    <source>
        <dbReference type="Proteomes" id="UP001432322"/>
    </source>
</evidence>
<evidence type="ECO:0000313" key="2">
    <source>
        <dbReference type="EMBL" id="GMT34292.1"/>
    </source>
</evidence>
<feature type="non-terminal residue" evidence="2">
    <location>
        <position position="1"/>
    </location>
</feature>
<keyword evidence="1" id="KW-0175">Coiled coil</keyword>
<accession>A0AAV5WTA2</accession>
<dbReference type="EMBL" id="BTSY01000006">
    <property type="protein sequence ID" value="GMT34292.1"/>
    <property type="molecule type" value="Genomic_DNA"/>
</dbReference>
<keyword evidence="3" id="KW-1185">Reference proteome</keyword>
<name>A0AAV5WTA2_9BILA</name>
<feature type="non-terminal residue" evidence="2">
    <location>
        <position position="130"/>
    </location>
</feature>
<organism evidence="2 3">
    <name type="scientific">Pristionchus fissidentatus</name>
    <dbReference type="NCBI Taxonomy" id="1538716"/>
    <lineage>
        <taxon>Eukaryota</taxon>
        <taxon>Metazoa</taxon>
        <taxon>Ecdysozoa</taxon>
        <taxon>Nematoda</taxon>
        <taxon>Chromadorea</taxon>
        <taxon>Rhabditida</taxon>
        <taxon>Rhabditina</taxon>
        <taxon>Diplogasteromorpha</taxon>
        <taxon>Diplogasteroidea</taxon>
        <taxon>Neodiplogasteridae</taxon>
        <taxon>Pristionchus</taxon>
    </lineage>
</organism>
<gene>
    <name evidence="2" type="ORF">PFISCL1PPCAC_25589</name>
</gene>
<dbReference type="AlphaFoldDB" id="A0AAV5WTA2"/>
<feature type="coiled-coil region" evidence="1">
    <location>
        <begin position="50"/>
        <end position="84"/>
    </location>
</feature>
<evidence type="ECO:0000256" key="1">
    <source>
        <dbReference type="SAM" id="Coils"/>
    </source>
</evidence>
<protein>
    <submittedName>
        <fullName evidence="2">Uncharacterized protein</fullName>
    </submittedName>
</protein>